<sequence>MPRFAANLSFLFLDRPFLERFAAAAACGFKAVEFHFPYEFPPDEVAAAAREAGVAVVLFNFPAGNWAVGERGIACLPERIAEFREGVARAATWAESLNCPRVNCLAGLRPEGITEAVLRDTLVDNLRFAADALAGAGRQVLLEPLNSRDTPRFFVDRTVPALALLDAAGRSNLFLQYDIYHAQVMEGDLALTLMRNLPWVGHIQLADNPGRHEPGTGEINFPFLFRHLDAIGYQGWIGCEYAPSGRSEDSFGWLDALMRT</sequence>
<dbReference type="SUPFAM" id="SSF51658">
    <property type="entry name" value="Xylose isomerase-like"/>
    <property type="match status" value="1"/>
</dbReference>
<feature type="active site" description="Proton donor/acceptor" evidence="3">
    <location>
        <position position="143"/>
    </location>
</feature>
<dbReference type="GO" id="GO:0008903">
    <property type="term" value="F:hydroxypyruvate isomerase activity"/>
    <property type="evidence" value="ECO:0007669"/>
    <property type="project" value="UniProtKB-EC"/>
</dbReference>
<dbReference type="PIRSF" id="PIRSF006241">
    <property type="entry name" value="HyI"/>
    <property type="match status" value="1"/>
</dbReference>
<dbReference type="InterPro" id="IPR013022">
    <property type="entry name" value="Xyl_isomerase-like_TIM-brl"/>
</dbReference>
<evidence type="ECO:0000259" key="4">
    <source>
        <dbReference type="Pfam" id="PF01261"/>
    </source>
</evidence>
<dbReference type="PANTHER" id="PTHR43489:SF6">
    <property type="entry name" value="HYDROXYPYRUVATE ISOMERASE-RELATED"/>
    <property type="match status" value="1"/>
</dbReference>
<keyword evidence="6" id="KW-1185">Reference proteome</keyword>
<name>A0A848G3J6_9RHOO</name>
<accession>A0A848G3J6</accession>
<protein>
    <submittedName>
        <fullName evidence="5">Hydroxypyruvate isomerase</fullName>
        <ecNumber evidence="5">5.3.1.22</ecNumber>
    </submittedName>
</protein>
<dbReference type="RefSeq" id="WP_169145180.1">
    <property type="nucleotide sequence ID" value="NZ_JABBGA010000004.1"/>
</dbReference>
<dbReference type="InterPro" id="IPR017643">
    <property type="entry name" value="Hydroxypyruvate_isomerase"/>
</dbReference>
<dbReference type="Pfam" id="PF01261">
    <property type="entry name" value="AP_endonuc_2"/>
    <property type="match status" value="1"/>
</dbReference>
<dbReference type="EC" id="5.3.1.22" evidence="5"/>
<feature type="domain" description="Xylose isomerase-like TIM barrel" evidence="4">
    <location>
        <begin position="21"/>
        <end position="256"/>
    </location>
</feature>
<dbReference type="InterPro" id="IPR026040">
    <property type="entry name" value="HyI-like"/>
</dbReference>
<evidence type="ECO:0000313" key="6">
    <source>
        <dbReference type="Proteomes" id="UP000580043"/>
    </source>
</evidence>
<gene>
    <name evidence="5" type="primary">hyi</name>
    <name evidence="5" type="ORF">HHL15_07360</name>
</gene>
<dbReference type="NCBIfam" id="NF043033">
    <property type="entry name" value="OxoTetrIsom"/>
    <property type="match status" value="1"/>
</dbReference>
<dbReference type="GO" id="GO:0046487">
    <property type="term" value="P:glyoxylate metabolic process"/>
    <property type="evidence" value="ECO:0007669"/>
    <property type="project" value="TreeGrafter"/>
</dbReference>
<dbReference type="NCBIfam" id="TIGR03234">
    <property type="entry name" value="OH-pyruv-isom"/>
    <property type="match status" value="1"/>
</dbReference>
<dbReference type="PANTHER" id="PTHR43489">
    <property type="entry name" value="ISOMERASE"/>
    <property type="match status" value="1"/>
</dbReference>
<evidence type="ECO:0000256" key="2">
    <source>
        <dbReference type="PIRNR" id="PIRNR006241"/>
    </source>
</evidence>
<comment type="caution">
    <text evidence="5">The sequence shown here is derived from an EMBL/GenBank/DDBJ whole genome shotgun (WGS) entry which is preliminary data.</text>
</comment>
<dbReference type="InterPro" id="IPR050417">
    <property type="entry name" value="Sugar_Epim/Isomerase"/>
</dbReference>
<evidence type="ECO:0000256" key="1">
    <source>
        <dbReference type="ARBA" id="ARBA00023235"/>
    </source>
</evidence>
<dbReference type="Proteomes" id="UP000580043">
    <property type="component" value="Unassembled WGS sequence"/>
</dbReference>
<keyword evidence="5" id="KW-0670">Pyruvate</keyword>
<organism evidence="5 6">
    <name type="scientific">Zoogloea dura</name>
    <dbReference type="NCBI Taxonomy" id="2728840"/>
    <lineage>
        <taxon>Bacteria</taxon>
        <taxon>Pseudomonadati</taxon>
        <taxon>Pseudomonadota</taxon>
        <taxon>Betaproteobacteria</taxon>
        <taxon>Rhodocyclales</taxon>
        <taxon>Zoogloeaceae</taxon>
        <taxon>Zoogloea</taxon>
    </lineage>
</organism>
<dbReference type="InterPro" id="IPR053398">
    <property type="entry name" value="HPT_OtnI_isomerases"/>
</dbReference>
<keyword evidence="1 2" id="KW-0413">Isomerase</keyword>
<dbReference type="InterPro" id="IPR036237">
    <property type="entry name" value="Xyl_isomerase-like_sf"/>
</dbReference>
<evidence type="ECO:0000256" key="3">
    <source>
        <dbReference type="PIRSR" id="PIRSR006241-50"/>
    </source>
</evidence>
<dbReference type="Gene3D" id="3.20.20.150">
    <property type="entry name" value="Divalent-metal-dependent TIM barrel enzymes"/>
    <property type="match status" value="1"/>
</dbReference>
<dbReference type="AlphaFoldDB" id="A0A848G3J6"/>
<reference evidence="5 6" key="1">
    <citation type="submission" date="2020-04" db="EMBL/GenBank/DDBJ databases">
        <title>Zoogloea sp. G-4-1-14 isolated from soil.</title>
        <authorList>
            <person name="Dahal R.H."/>
        </authorList>
    </citation>
    <scope>NUCLEOTIDE SEQUENCE [LARGE SCALE GENOMIC DNA]</scope>
    <source>
        <strain evidence="5 6">G-4-1-14</strain>
    </source>
</reference>
<evidence type="ECO:0000313" key="5">
    <source>
        <dbReference type="EMBL" id="NML25555.1"/>
    </source>
</evidence>
<proteinExistence type="inferred from homology"/>
<feature type="active site" description="Proton donor/acceptor" evidence="3">
    <location>
        <position position="240"/>
    </location>
</feature>
<dbReference type="FunFam" id="3.20.20.150:FF:000007">
    <property type="entry name" value="Hydroxypyruvate isomerase"/>
    <property type="match status" value="1"/>
</dbReference>
<comment type="similarity">
    <text evidence="2">Belongs to the hyi family.</text>
</comment>
<dbReference type="EMBL" id="JABBGA010000004">
    <property type="protein sequence ID" value="NML25555.1"/>
    <property type="molecule type" value="Genomic_DNA"/>
</dbReference>